<dbReference type="Antibodypedia" id="50461">
    <property type="antibodies" value="22 antibodies from 11 providers"/>
</dbReference>
<protein>
    <submittedName>
        <fullName evidence="2">Transmembrane protein 72</fullName>
    </submittedName>
</protein>
<evidence type="ECO:0000256" key="1">
    <source>
        <dbReference type="SAM" id="Phobius"/>
    </source>
</evidence>
<dbReference type="Pfam" id="PF16054">
    <property type="entry name" value="TMEM72"/>
    <property type="match status" value="1"/>
</dbReference>
<dbReference type="ExpressionAtlas" id="D6RGB3">
    <property type="expression patterns" value="baseline and differential"/>
</dbReference>
<dbReference type="MGI" id="MGI:2442707">
    <property type="gene designation" value="Tmem72"/>
</dbReference>
<evidence type="ECO:0000313" key="2">
    <source>
        <dbReference type="Ensembl" id="ENSMUSP00000122220.2"/>
    </source>
</evidence>
<dbReference type="AlphaFoldDB" id="D6RGB3"/>
<keyword evidence="4" id="KW-1185">Reference proteome</keyword>
<proteinExistence type="predicted"/>
<dbReference type="InterPro" id="IPR032055">
    <property type="entry name" value="TMEM72"/>
</dbReference>
<keyword evidence="1" id="KW-0472">Membrane</keyword>
<reference evidence="2" key="4">
    <citation type="submission" date="2025-09" db="UniProtKB">
        <authorList>
            <consortium name="Ensembl"/>
        </authorList>
    </citation>
    <scope>IDENTIFICATION</scope>
    <source>
        <strain evidence="2">C57BL/6J</strain>
    </source>
</reference>
<dbReference type="PANTHER" id="PTHR28474:SF1">
    <property type="entry name" value="TRANSMEMBRANE PROTEIN 72"/>
    <property type="match status" value="1"/>
</dbReference>
<keyword evidence="1" id="KW-1133">Transmembrane helix</keyword>
<dbReference type="Proteomes" id="UP000000589">
    <property type="component" value="Chromosome 6"/>
</dbReference>
<dbReference type="Ensembl" id="ENSMUST00000129255.2">
    <property type="protein sequence ID" value="ENSMUSP00000122220.2"/>
    <property type="gene ID" value="ENSMUSG00000048108.14"/>
</dbReference>
<keyword evidence="1" id="KW-0812">Transmembrane</keyword>
<dbReference type="GeneTree" id="ENSGT00390000006888"/>
<dbReference type="Bgee" id="ENSMUSG00000048108">
    <property type="expression patterns" value="Expressed in animal zygote and 43 other cell types or tissues"/>
</dbReference>
<dbReference type="VEuPathDB" id="HostDB:ENSMUSG00000048108"/>
<reference evidence="2 4" key="1">
    <citation type="journal article" date="2009" name="PLoS Biol.">
        <title>Lineage-specific biology revealed by a finished genome assembly of the mouse.</title>
        <authorList>
            <consortium name="Mouse Genome Sequencing Consortium"/>
            <person name="Church D.M."/>
            <person name="Goodstadt L."/>
            <person name="Hillier L.W."/>
            <person name="Zody M.C."/>
            <person name="Goldstein S."/>
            <person name="She X."/>
            <person name="Bult C.J."/>
            <person name="Agarwala R."/>
            <person name="Cherry J.L."/>
            <person name="DiCuccio M."/>
            <person name="Hlavina W."/>
            <person name="Kapustin Y."/>
            <person name="Meric P."/>
            <person name="Maglott D."/>
            <person name="Birtle Z."/>
            <person name="Marques A.C."/>
            <person name="Graves T."/>
            <person name="Zhou S."/>
            <person name="Teague B."/>
            <person name="Potamousis K."/>
            <person name="Churas C."/>
            <person name="Place M."/>
            <person name="Herschleb J."/>
            <person name="Runnheim R."/>
            <person name="Forrest D."/>
            <person name="Amos-Landgraf J."/>
            <person name="Schwartz D.C."/>
            <person name="Cheng Z."/>
            <person name="Lindblad-Toh K."/>
            <person name="Eichler E.E."/>
            <person name="Ponting C.P."/>
        </authorList>
    </citation>
    <scope>NUCLEOTIDE SEQUENCE [LARGE SCALE GENOMIC DNA]</scope>
    <source>
        <strain evidence="2 4">C57BL/6J</strain>
    </source>
</reference>
<dbReference type="AGR" id="MGI:2442707"/>
<sequence>MKLQVFWTGLEYTCRLLGIATAAVLIGVGTETFLRGRFKSLAFYLLGGAAVDAKVYRSHHLCV</sequence>
<organism evidence="2 4">
    <name type="scientific">Mus musculus</name>
    <name type="common">Mouse</name>
    <dbReference type="NCBI Taxonomy" id="10090"/>
    <lineage>
        <taxon>Eukaryota</taxon>
        <taxon>Metazoa</taxon>
        <taxon>Chordata</taxon>
        <taxon>Craniata</taxon>
        <taxon>Vertebrata</taxon>
        <taxon>Euteleostomi</taxon>
        <taxon>Mammalia</taxon>
        <taxon>Eutheria</taxon>
        <taxon>Euarchontoglires</taxon>
        <taxon>Glires</taxon>
        <taxon>Rodentia</taxon>
        <taxon>Myomorpha</taxon>
        <taxon>Muroidea</taxon>
        <taxon>Muridae</taxon>
        <taxon>Murinae</taxon>
        <taxon>Mus</taxon>
        <taxon>Mus</taxon>
    </lineage>
</organism>
<name>D6RGB3_MOUSE</name>
<accession>D6RGB3</accession>
<dbReference type="SMR" id="D6RGB3"/>
<gene>
    <name evidence="2 3" type="primary">Tmem72</name>
</gene>
<feature type="transmembrane region" description="Helical" evidence="1">
    <location>
        <begin position="16"/>
        <end position="34"/>
    </location>
</feature>
<evidence type="ECO:0000313" key="4">
    <source>
        <dbReference type="Proteomes" id="UP000000589"/>
    </source>
</evidence>
<evidence type="ECO:0000313" key="3">
    <source>
        <dbReference type="MGI" id="MGI:2442707"/>
    </source>
</evidence>
<dbReference type="HOGENOM" id="CLU_2885190_0_0_1"/>
<reference evidence="2 4" key="2">
    <citation type="journal article" date="2011" name="PLoS Biol.">
        <title>Modernizing reference genome assemblies.</title>
        <authorList>
            <person name="Church D.M."/>
            <person name="Schneider V.A."/>
            <person name="Graves T."/>
            <person name="Auger K."/>
            <person name="Cunningham F."/>
            <person name="Bouk N."/>
            <person name="Chen H.C."/>
            <person name="Agarwala R."/>
            <person name="McLaren W.M."/>
            <person name="Ritchie G.R."/>
            <person name="Albracht D."/>
            <person name="Kremitzki M."/>
            <person name="Rock S."/>
            <person name="Kotkiewicz H."/>
            <person name="Kremitzki C."/>
            <person name="Wollam A."/>
            <person name="Trani L."/>
            <person name="Fulton L."/>
            <person name="Fulton R."/>
            <person name="Matthews L."/>
            <person name="Whitehead S."/>
            <person name="Chow W."/>
            <person name="Torrance J."/>
            <person name="Dunn M."/>
            <person name="Harden G."/>
            <person name="Threadgold G."/>
            <person name="Wood J."/>
            <person name="Collins J."/>
            <person name="Heath P."/>
            <person name="Griffiths G."/>
            <person name="Pelan S."/>
            <person name="Grafham D."/>
            <person name="Eichler E.E."/>
            <person name="Weinstock G."/>
            <person name="Mardis E.R."/>
            <person name="Wilson R.K."/>
            <person name="Howe K."/>
            <person name="Flicek P."/>
            <person name="Hubbard T."/>
        </authorList>
    </citation>
    <scope>NUCLEOTIDE SEQUENCE [LARGE SCALE GENOMIC DNA]</scope>
    <source>
        <strain evidence="2 4">C57BL/6J</strain>
    </source>
</reference>
<dbReference type="PANTHER" id="PTHR28474">
    <property type="entry name" value="TRANSMEMBRANE PROTEIN 72"/>
    <property type="match status" value="1"/>
</dbReference>
<reference evidence="2" key="3">
    <citation type="submission" date="2025-08" db="UniProtKB">
        <authorList>
            <consortium name="Ensembl"/>
        </authorList>
    </citation>
    <scope>IDENTIFICATION</scope>
    <source>
        <strain evidence="2">C57BL/6J</strain>
    </source>
</reference>